<keyword evidence="3" id="KW-1185">Reference proteome</keyword>
<proteinExistence type="predicted"/>
<reference evidence="2" key="1">
    <citation type="journal article" date="2022" name="bioRxiv">
        <title>Sequencing and chromosome-scale assembly of the giantPleurodeles waltlgenome.</title>
        <authorList>
            <person name="Brown T."/>
            <person name="Elewa A."/>
            <person name="Iarovenko S."/>
            <person name="Subramanian E."/>
            <person name="Araus A.J."/>
            <person name="Petzold A."/>
            <person name="Susuki M."/>
            <person name="Suzuki K.-i.T."/>
            <person name="Hayashi T."/>
            <person name="Toyoda A."/>
            <person name="Oliveira C."/>
            <person name="Osipova E."/>
            <person name="Leigh N.D."/>
            <person name="Simon A."/>
            <person name="Yun M.H."/>
        </authorList>
    </citation>
    <scope>NUCLEOTIDE SEQUENCE</scope>
    <source>
        <strain evidence="2">20211129_DDA</strain>
        <tissue evidence="2">Liver</tissue>
    </source>
</reference>
<accession>A0AAV7VUG7</accession>
<name>A0AAV7VUG7_PLEWA</name>
<sequence length="70" mass="7629">MRARTRKQEGAPRSPSNSSSGPAKRECYLLFSKLCREDTGALELEITKEEVVVDIHALSTSEAVGGYGFP</sequence>
<evidence type="ECO:0000313" key="2">
    <source>
        <dbReference type="EMBL" id="KAJ1204928.1"/>
    </source>
</evidence>
<gene>
    <name evidence="2" type="ORF">NDU88_000363</name>
</gene>
<organism evidence="2 3">
    <name type="scientific">Pleurodeles waltl</name>
    <name type="common">Iberian ribbed newt</name>
    <dbReference type="NCBI Taxonomy" id="8319"/>
    <lineage>
        <taxon>Eukaryota</taxon>
        <taxon>Metazoa</taxon>
        <taxon>Chordata</taxon>
        <taxon>Craniata</taxon>
        <taxon>Vertebrata</taxon>
        <taxon>Euteleostomi</taxon>
        <taxon>Amphibia</taxon>
        <taxon>Batrachia</taxon>
        <taxon>Caudata</taxon>
        <taxon>Salamandroidea</taxon>
        <taxon>Salamandridae</taxon>
        <taxon>Pleurodelinae</taxon>
        <taxon>Pleurodeles</taxon>
    </lineage>
</organism>
<dbReference type="Proteomes" id="UP001066276">
    <property type="component" value="Chromosome 1_2"/>
</dbReference>
<dbReference type="EMBL" id="JANPWB010000002">
    <property type="protein sequence ID" value="KAJ1204928.1"/>
    <property type="molecule type" value="Genomic_DNA"/>
</dbReference>
<evidence type="ECO:0000256" key="1">
    <source>
        <dbReference type="SAM" id="MobiDB-lite"/>
    </source>
</evidence>
<comment type="caution">
    <text evidence="2">The sequence shown here is derived from an EMBL/GenBank/DDBJ whole genome shotgun (WGS) entry which is preliminary data.</text>
</comment>
<feature type="region of interest" description="Disordered" evidence="1">
    <location>
        <begin position="1"/>
        <end position="23"/>
    </location>
</feature>
<protein>
    <submittedName>
        <fullName evidence="2">Uncharacterized protein</fullName>
    </submittedName>
</protein>
<evidence type="ECO:0000313" key="3">
    <source>
        <dbReference type="Proteomes" id="UP001066276"/>
    </source>
</evidence>
<dbReference type="AlphaFoldDB" id="A0AAV7VUG7"/>
<feature type="compositionally biased region" description="Basic and acidic residues" evidence="1">
    <location>
        <begin position="1"/>
        <end position="10"/>
    </location>
</feature>